<keyword evidence="1" id="KW-0472">Membrane</keyword>
<dbReference type="EMBL" id="MK071980">
    <property type="protein sequence ID" value="AYV75680.1"/>
    <property type="molecule type" value="Genomic_DNA"/>
</dbReference>
<keyword evidence="1" id="KW-0812">Transmembrane</keyword>
<feature type="transmembrane region" description="Helical" evidence="1">
    <location>
        <begin position="12"/>
        <end position="31"/>
    </location>
</feature>
<sequence>MEIIKYINTHPLLFLIIIIILLLVLYKTYMLCSYESFTVGMEAETPTMSSQIIPGLPISSEIITAQPVFNPQTQQNQTCTQILQNDKMIDPVVKTAQLSDLANNELIGGDKPMLVRFKYTDPSGKIYYLSIIPYNKCQQFNGLKQVNSLTSLDCTSNILVLIDEETVNKATEEYIQTMNINQKVCDFRKTLMSMENGNKNKASSHLMGQEMLPGYPPSTVENVAPSGEIPTYYEEIKTPKNGCYNDYPACNLFRQYSTDFIITKRNTDGQTKYTISGVTGGLNSNKNTTQVFLNITPSSNTLCADMTNPTTKYTQVDLITTKIQSDGGIIGGLATHLKTKIRFKVAEIGMNSIITETTGYIGTCVNSSCTIGDKNYTRLCLFSDLLDPNVIDFEPVIKQY</sequence>
<proteinExistence type="predicted"/>
<keyword evidence="1" id="KW-1133">Transmembrane helix</keyword>
<organism evidence="2">
    <name type="scientific">Terrestrivirus sp</name>
    <dbReference type="NCBI Taxonomy" id="2487775"/>
    <lineage>
        <taxon>Viruses</taxon>
        <taxon>Varidnaviria</taxon>
        <taxon>Bamfordvirae</taxon>
        <taxon>Nucleocytoviricota</taxon>
        <taxon>Megaviricetes</taxon>
        <taxon>Imitervirales</taxon>
        <taxon>Mimiviridae</taxon>
        <taxon>Klosneuvirinae</taxon>
    </lineage>
</organism>
<gene>
    <name evidence="2" type="ORF">Terrestrivirus2_188</name>
</gene>
<protein>
    <submittedName>
        <fullName evidence="2">Uncharacterized protein</fullName>
    </submittedName>
</protein>
<reference evidence="2" key="1">
    <citation type="submission" date="2018-10" db="EMBL/GenBank/DDBJ databases">
        <title>Hidden diversity of soil giant viruses.</title>
        <authorList>
            <person name="Schulz F."/>
            <person name="Alteio L."/>
            <person name="Goudeau D."/>
            <person name="Ryan E.M."/>
            <person name="Malmstrom R.R."/>
            <person name="Blanchard J."/>
            <person name="Woyke T."/>
        </authorList>
    </citation>
    <scope>NUCLEOTIDE SEQUENCE</scope>
    <source>
        <strain evidence="2">TEV1</strain>
    </source>
</reference>
<accession>A0A3G4ZLE9</accession>
<name>A0A3G4ZLE9_9VIRU</name>
<evidence type="ECO:0000313" key="2">
    <source>
        <dbReference type="EMBL" id="AYV75680.1"/>
    </source>
</evidence>
<evidence type="ECO:0000256" key="1">
    <source>
        <dbReference type="SAM" id="Phobius"/>
    </source>
</evidence>